<feature type="transmembrane region" description="Helical" evidence="6">
    <location>
        <begin position="32"/>
        <end position="52"/>
    </location>
</feature>
<name>A0A0C2GC41_9BILA</name>
<comment type="similarity">
    <text evidence="2">Belongs to the TMEM144 family.</text>
</comment>
<dbReference type="Pfam" id="PF07857">
    <property type="entry name" value="TMEM144"/>
    <property type="match status" value="1"/>
</dbReference>
<dbReference type="SUPFAM" id="SSF103481">
    <property type="entry name" value="Multidrug resistance efflux transporter EmrE"/>
    <property type="match status" value="1"/>
</dbReference>
<reference evidence="7 8" key="1">
    <citation type="submission" date="2013-12" db="EMBL/GenBank/DDBJ databases">
        <title>Draft genome of the parsitic nematode Ancylostoma duodenale.</title>
        <authorList>
            <person name="Mitreva M."/>
        </authorList>
    </citation>
    <scope>NUCLEOTIDE SEQUENCE [LARGE SCALE GENOMIC DNA]</scope>
    <source>
        <strain evidence="7 8">Zhejiang</strain>
    </source>
</reference>
<keyword evidence="3 6" id="KW-0812">Transmembrane</keyword>
<dbReference type="GO" id="GO:0015144">
    <property type="term" value="F:carbohydrate transmembrane transporter activity"/>
    <property type="evidence" value="ECO:0007669"/>
    <property type="project" value="InterPro"/>
</dbReference>
<feature type="transmembrane region" description="Helical" evidence="6">
    <location>
        <begin position="119"/>
        <end position="136"/>
    </location>
</feature>
<evidence type="ECO:0000256" key="1">
    <source>
        <dbReference type="ARBA" id="ARBA00004141"/>
    </source>
</evidence>
<dbReference type="OrthoDB" id="426527at2759"/>
<evidence type="ECO:0000256" key="3">
    <source>
        <dbReference type="ARBA" id="ARBA00022692"/>
    </source>
</evidence>
<feature type="transmembrane region" description="Helical" evidence="6">
    <location>
        <begin position="58"/>
        <end position="78"/>
    </location>
</feature>
<gene>
    <name evidence="7" type="ORF">ANCDUO_11145</name>
</gene>
<feature type="transmembrane region" description="Helical" evidence="6">
    <location>
        <begin position="196"/>
        <end position="218"/>
    </location>
</feature>
<keyword evidence="5 6" id="KW-0472">Membrane</keyword>
<protein>
    <recommendedName>
        <fullName evidence="9">Transmembrane protein 144</fullName>
    </recommendedName>
</protein>
<sequence length="363" mass="39903">MKWRRPRGPGAVSVVKLGDEVGDVPPSEEEGLFFQWMMCIGQTLVGTVVLAISGWPPLFPLAMLSGVFFAVGNALTVYIMDGIGMAVGSLLWNTITCVVGWAATRFGLLGNPQQLPHDNVMNCIGVIVVCVGAGILKSLAGFRALTDVPHFSGCFFATIKHHPMAVRPAPWQTEKERKLSFEDNEIRISNLKRISAILLTVFVGSLYGNMLTPINYLVANSSQTGYPASVSSYFFSFCFGALLTSTIIFMIYSIARRNRPFINPELTMPSLTSGMIYAVATYCFFLANQHLDQTIAYPILSKAPGVVVSLWAVFLFNEIKGCRDLATLTAHDLIREEHLFKRLNPNKIYVINGPLSVYSKSAE</sequence>
<dbReference type="EMBL" id="KN732868">
    <property type="protein sequence ID" value="KIH58645.1"/>
    <property type="molecule type" value="Genomic_DNA"/>
</dbReference>
<dbReference type="PANTHER" id="PTHR16119">
    <property type="entry name" value="TRANSMEMBRANE PROTEIN 144"/>
    <property type="match status" value="1"/>
</dbReference>
<dbReference type="InterPro" id="IPR010651">
    <property type="entry name" value="Sugar_transport"/>
</dbReference>
<evidence type="ECO:0000256" key="2">
    <source>
        <dbReference type="ARBA" id="ARBA00005731"/>
    </source>
</evidence>
<feature type="transmembrane region" description="Helical" evidence="6">
    <location>
        <begin position="230"/>
        <end position="254"/>
    </location>
</feature>
<feature type="transmembrane region" description="Helical" evidence="6">
    <location>
        <begin position="90"/>
        <end position="107"/>
    </location>
</feature>
<keyword evidence="4 6" id="KW-1133">Transmembrane helix</keyword>
<accession>A0A0C2GC41</accession>
<dbReference type="Proteomes" id="UP000054047">
    <property type="component" value="Unassembled WGS sequence"/>
</dbReference>
<organism evidence="7 8">
    <name type="scientific">Ancylostoma duodenale</name>
    <dbReference type="NCBI Taxonomy" id="51022"/>
    <lineage>
        <taxon>Eukaryota</taxon>
        <taxon>Metazoa</taxon>
        <taxon>Ecdysozoa</taxon>
        <taxon>Nematoda</taxon>
        <taxon>Chromadorea</taxon>
        <taxon>Rhabditida</taxon>
        <taxon>Rhabditina</taxon>
        <taxon>Rhabditomorpha</taxon>
        <taxon>Strongyloidea</taxon>
        <taxon>Ancylostomatidae</taxon>
        <taxon>Ancylostomatinae</taxon>
        <taxon>Ancylostoma</taxon>
    </lineage>
</organism>
<proteinExistence type="inferred from homology"/>
<evidence type="ECO:0000313" key="7">
    <source>
        <dbReference type="EMBL" id="KIH58645.1"/>
    </source>
</evidence>
<dbReference type="InterPro" id="IPR012435">
    <property type="entry name" value="TMEM144"/>
</dbReference>
<keyword evidence="8" id="KW-1185">Reference proteome</keyword>
<evidence type="ECO:0000256" key="5">
    <source>
        <dbReference type="ARBA" id="ARBA00023136"/>
    </source>
</evidence>
<dbReference type="GO" id="GO:0016020">
    <property type="term" value="C:membrane"/>
    <property type="evidence" value="ECO:0007669"/>
    <property type="project" value="UniProtKB-SubCell"/>
</dbReference>
<comment type="subcellular location">
    <subcellularLocation>
        <location evidence="1">Membrane</location>
        <topology evidence="1">Multi-pass membrane protein</topology>
    </subcellularLocation>
</comment>
<dbReference type="InterPro" id="IPR037185">
    <property type="entry name" value="EmrE-like"/>
</dbReference>
<evidence type="ECO:0008006" key="9">
    <source>
        <dbReference type="Google" id="ProtNLM"/>
    </source>
</evidence>
<evidence type="ECO:0000256" key="6">
    <source>
        <dbReference type="SAM" id="Phobius"/>
    </source>
</evidence>
<dbReference type="AlphaFoldDB" id="A0A0C2GC41"/>
<evidence type="ECO:0000313" key="8">
    <source>
        <dbReference type="Proteomes" id="UP000054047"/>
    </source>
</evidence>
<feature type="transmembrane region" description="Helical" evidence="6">
    <location>
        <begin position="266"/>
        <end position="287"/>
    </location>
</feature>
<evidence type="ECO:0000256" key="4">
    <source>
        <dbReference type="ARBA" id="ARBA00022989"/>
    </source>
</evidence>
<dbReference type="PANTHER" id="PTHR16119:SF13">
    <property type="entry name" value="TRANSMEMBRANE PROTEIN 144 HOMOLOG"/>
    <property type="match status" value="1"/>
</dbReference>
<feature type="transmembrane region" description="Helical" evidence="6">
    <location>
        <begin position="299"/>
        <end position="316"/>
    </location>
</feature>